<dbReference type="Pfam" id="PF13561">
    <property type="entry name" value="adh_short_C2"/>
    <property type="match status" value="1"/>
</dbReference>
<dbReference type="OrthoDB" id="56744at2"/>
<dbReference type="InterPro" id="IPR051468">
    <property type="entry name" value="Fungal_SecMetab_SDRs"/>
</dbReference>
<dbReference type="InterPro" id="IPR002347">
    <property type="entry name" value="SDR_fam"/>
</dbReference>
<evidence type="ECO:0000313" key="2">
    <source>
        <dbReference type="Proteomes" id="UP000238937"/>
    </source>
</evidence>
<evidence type="ECO:0000313" key="1">
    <source>
        <dbReference type="EMBL" id="PSB54357.1"/>
    </source>
</evidence>
<dbReference type="GO" id="GO:0005737">
    <property type="term" value="C:cytoplasm"/>
    <property type="evidence" value="ECO:0007669"/>
    <property type="project" value="TreeGrafter"/>
</dbReference>
<protein>
    <submittedName>
        <fullName evidence="1">Short-chain dehydrogenase</fullName>
    </submittedName>
</protein>
<dbReference type="PRINTS" id="PR00081">
    <property type="entry name" value="GDHRDH"/>
</dbReference>
<dbReference type="Proteomes" id="UP000238937">
    <property type="component" value="Unassembled WGS sequence"/>
</dbReference>
<name>A0A2T1GAX6_9CYAN</name>
<dbReference type="EMBL" id="PVWO01000265">
    <property type="protein sequence ID" value="PSB54357.1"/>
    <property type="molecule type" value="Genomic_DNA"/>
</dbReference>
<dbReference type="SUPFAM" id="SSF51735">
    <property type="entry name" value="NAD(P)-binding Rossmann-fold domains"/>
    <property type="match status" value="1"/>
</dbReference>
<keyword evidence="2" id="KW-1185">Reference proteome</keyword>
<dbReference type="RefSeq" id="WP_106308041.1">
    <property type="nucleotide sequence ID" value="NZ_PVWO01000265.1"/>
</dbReference>
<dbReference type="GO" id="GO:0016491">
    <property type="term" value="F:oxidoreductase activity"/>
    <property type="evidence" value="ECO:0007669"/>
    <property type="project" value="TreeGrafter"/>
</dbReference>
<dbReference type="PANTHER" id="PTHR43544">
    <property type="entry name" value="SHORT-CHAIN DEHYDROGENASE/REDUCTASE"/>
    <property type="match status" value="1"/>
</dbReference>
<proteinExistence type="predicted"/>
<gene>
    <name evidence="1" type="ORF">C7B77_18400</name>
</gene>
<dbReference type="CDD" id="cd05233">
    <property type="entry name" value="SDR_c"/>
    <property type="match status" value="1"/>
</dbReference>
<comment type="caution">
    <text evidence="1">The sequence shown here is derived from an EMBL/GenBank/DDBJ whole genome shotgun (WGS) entry which is preliminary data.</text>
</comment>
<dbReference type="InterPro" id="IPR036291">
    <property type="entry name" value="NAD(P)-bd_dom_sf"/>
</dbReference>
<sequence length="478" mass="55886">MDIPAEKLEICLEVLQQIADDPESIAHEDRIKSLIAKIHKQGRKYSRKHDRTERKIEERQTRENTLIHQLDRQALIQARHNQDRQTIEQTLIVRSQHPEFADDLLERKPEYFQQSVSCYICKQAYREVHFFYHLLCLKCAEFNYAKRDRRADLTGRVALLTGGRIKIGYQLGLRLLQDGARVIITTRFPQDCARRYSLEPDFDRWGDRLQIHGLDLRDIKSLEGFIEYLLARESALDIIINNACQTVKRPLEFYRHLLDREELSGAIKALIPVDGYNQTALLETRSNYREELTDSSQIYFPPQTFDRDGQQVDLRPINSWTLKLDRVSTPELLEVQLVNAIAPFLINSRLKPLLMRSKFARRFIINVSAMEGQFNRKHKTTDHPHTNMAKAALNMMTRTSAADYAEDNIFMNSVDTGWITNENPYPKSQRMEQEQDFYPPLDAIDGMARIYDPIVSGINLPETPLFGHFLKDYFPYPW</sequence>
<dbReference type="Pfam" id="PF00106">
    <property type="entry name" value="adh_short"/>
    <property type="match status" value="1"/>
</dbReference>
<dbReference type="Gene3D" id="3.40.50.720">
    <property type="entry name" value="NAD(P)-binding Rossmann-like Domain"/>
    <property type="match status" value="2"/>
</dbReference>
<organism evidence="1 2">
    <name type="scientific">Chamaesiphon polymorphus CCALA 037</name>
    <dbReference type="NCBI Taxonomy" id="2107692"/>
    <lineage>
        <taxon>Bacteria</taxon>
        <taxon>Bacillati</taxon>
        <taxon>Cyanobacteriota</taxon>
        <taxon>Cyanophyceae</taxon>
        <taxon>Gomontiellales</taxon>
        <taxon>Chamaesiphonaceae</taxon>
        <taxon>Chamaesiphon</taxon>
    </lineage>
</organism>
<dbReference type="AlphaFoldDB" id="A0A2T1GAX6"/>
<reference evidence="1 2" key="1">
    <citation type="submission" date="2018-03" db="EMBL/GenBank/DDBJ databases">
        <title>The ancient ancestry and fast evolution of plastids.</title>
        <authorList>
            <person name="Moore K.R."/>
            <person name="Magnabosco C."/>
            <person name="Momper L."/>
            <person name="Gold D.A."/>
            <person name="Bosak T."/>
            <person name="Fournier G.P."/>
        </authorList>
    </citation>
    <scope>NUCLEOTIDE SEQUENCE [LARGE SCALE GENOMIC DNA]</scope>
    <source>
        <strain evidence="1 2">CCALA 037</strain>
    </source>
</reference>
<accession>A0A2T1GAX6</accession>
<dbReference type="PANTHER" id="PTHR43544:SF2">
    <property type="entry name" value="OXIDOREDUCTASE"/>
    <property type="match status" value="1"/>
</dbReference>